<proteinExistence type="predicted"/>
<gene>
    <name evidence="4" type="ORF">ACE1CI_30260</name>
</gene>
<evidence type="ECO:0000259" key="3">
    <source>
        <dbReference type="Pfam" id="PF01551"/>
    </source>
</evidence>
<dbReference type="Proteomes" id="UP001576784">
    <property type="component" value="Unassembled WGS sequence"/>
</dbReference>
<dbReference type="PANTHER" id="PTHR21666">
    <property type="entry name" value="PEPTIDASE-RELATED"/>
    <property type="match status" value="1"/>
</dbReference>
<evidence type="ECO:0000313" key="4">
    <source>
        <dbReference type="EMBL" id="MFB2897220.1"/>
    </source>
</evidence>
<protein>
    <submittedName>
        <fullName evidence="4">M23 family metallopeptidase</fullName>
        <ecNumber evidence="4">3.4.24.-</ecNumber>
    </submittedName>
</protein>
<evidence type="ECO:0000313" key="5">
    <source>
        <dbReference type="Proteomes" id="UP001576784"/>
    </source>
</evidence>
<dbReference type="CDD" id="cd12797">
    <property type="entry name" value="M23_peptidase"/>
    <property type="match status" value="1"/>
</dbReference>
<feature type="region of interest" description="Disordered" evidence="2">
    <location>
        <begin position="1"/>
        <end position="27"/>
    </location>
</feature>
<dbReference type="InterPro" id="IPR050570">
    <property type="entry name" value="Cell_wall_metabolism_enzyme"/>
</dbReference>
<feature type="region of interest" description="Disordered" evidence="2">
    <location>
        <begin position="89"/>
        <end position="176"/>
    </location>
</feature>
<feature type="compositionally biased region" description="Polar residues" evidence="2">
    <location>
        <begin position="13"/>
        <end position="27"/>
    </location>
</feature>
<feature type="domain" description="M23ase beta-sheet core" evidence="3">
    <location>
        <begin position="425"/>
        <end position="514"/>
    </location>
</feature>
<keyword evidence="4" id="KW-0378">Hydrolase</keyword>
<dbReference type="InterPro" id="IPR011055">
    <property type="entry name" value="Dup_hybrid_motif"/>
</dbReference>
<dbReference type="SUPFAM" id="SSF51261">
    <property type="entry name" value="Duplicated hybrid motif"/>
    <property type="match status" value="1"/>
</dbReference>
<dbReference type="Gene3D" id="2.70.70.10">
    <property type="entry name" value="Glucose Permease (Domain IIA)"/>
    <property type="match status" value="1"/>
</dbReference>
<organism evidence="4 5">
    <name type="scientific">Floridaenema flaviceps BLCC-F50</name>
    <dbReference type="NCBI Taxonomy" id="3153642"/>
    <lineage>
        <taxon>Bacteria</taxon>
        <taxon>Bacillati</taxon>
        <taxon>Cyanobacteriota</taxon>
        <taxon>Cyanophyceae</taxon>
        <taxon>Oscillatoriophycideae</taxon>
        <taxon>Aerosakkonematales</taxon>
        <taxon>Aerosakkonemataceae</taxon>
        <taxon>Floridanema</taxon>
        <taxon>Floridanema flaviceps</taxon>
    </lineage>
</organism>
<feature type="compositionally biased region" description="Low complexity" evidence="2">
    <location>
        <begin position="109"/>
        <end position="141"/>
    </location>
</feature>
<feature type="compositionally biased region" description="Basic and acidic residues" evidence="2">
    <location>
        <begin position="1"/>
        <end position="12"/>
    </location>
</feature>
<keyword evidence="5" id="KW-1185">Reference proteome</keyword>
<reference evidence="4 5" key="1">
    <citation type="submission" date="2024-09" db="EMBL/GenBank/DDBJ databases">
        <title>Floridaenema gen nov. (Aerosakkonemataceae, Aerosakkonematales ord. nov., Cyanobacteria) from benthic tropical and subtropical fresh waters, with the description of four new species.</title>
        <authorList>
            <person name="Moretto J.A."/>
            <person name="Berthold D.E."/>
            <person name="Lefler F.W."/>
            <person name="Huang I.-S."/>
            <person name="Laughinghouse H. IV."/>
        </authorList>
    </citation>
    <scope>NUCLEOTIDE SEQUENCE [LARGE SCALE GENOMIC DNA]</scope>
    <source>
        <strain evidence="4 5">BLCC-F50</strain>
    </source>
</reference>
<evidence type="ECO:0000256" key="2">
    <source>
        <dbReference type="SAM" id="MobiDB-lite"/>
    </source>
</evidence>
<evidence type="ECO:0000256" key="1">
    <source>
        <dbReference type="ARBA" id="ARBA00022729"/>
    </source>
</evidence>
<accession>A0ABV4XZP5</accession>
<keyword evidence="1" id="KW-0732">Signal</keyword>
<name>A0ABV4XZP5_9CYAN</name>
<feature type="region of interest" description="Disordered" evidence="2">
    <location>
        <begin position="290"/>
        <end position="311"/>
    </location>
</feature>
<dbReference type="GO" id="GO:0016787">
    <property type="term" value="F:hydrolase activity"/>
    <property type="evidence" value="ECO:0007669"/>
    <property type="project" value="UniProtKB-KW"/>
</dbReference>
<dbReference type="EMBL" id="JBHFNR010000240">
    <property type="protein sequence ID" value="MFB2897220.1"/>
    <property type="molecule type" value="Genomic_DNA"/>
</dbReference>
<comment type="caution">
    <text evidence="4">The sequence shown here is derived from an EMBL/GenBank/DDBJ whole genome shotgun (WGS) entry which is preliminary data.</text>
</comment>
<dbReference type="EC" id="3.4.24.-" evidence="4"/>
<dbReference type="PANTHER" id="PTHR21666:SF289">
    <property type="entry name" value="L-ALA--D-GLU ENDOPEPTIDASE"/>
    <property type="match status" value="1"/>
</dbReference>
<sequence>MEMEKPDYENEQIKVTNPENQPTETAVSDSLNAADFWQRSLLMNGLGWLGAISLTARFAIAFLSSSIVWVDNTHSPTALAAPDIPDIMPKAVPDAPISATKAPEPVFIRRTPNPSPSSTRTPSQNRVSQSRNNSGNNSTNSYIDPTDYSIGATTRRDLPGRSYQPPSAVVFRERNKPRQRVVREQFTIEEPSADVATVRPRARRSTVTARRRDTSRTQISRAPRTFDVERPSSAEISRAPRTYEIERRTRSTEISRTPRTYQIERRTRSTEISRAPRTYEIERITIEPSNSRVSRKRSDEGIQNTETARATRRRGTTIAAANQVRVGPIKVTPNGIRMSRSGVIRRGETQIASTNINGLIGGSRNNQIPPNRALNYYYNSINPSDSSDNESNRTNLAMIFPLAIPAQITSMFGWRIHPVTGERGFHAGTDIGAPMGTPVLAAHAGRVALADFLGGYGLAVVLRHNQDAQETRYGHLSEVSVKPGDWVEQGTVIGRVGESGHSNGPHLHFEVREQTPQGWVAKDPGVQLEYSLARLVRAFQSGQATLPQEVQPYEVPPNTLQTEKLSPQVPIPSAELPVIAIPGTDAPPPLFSAGE</sequence>
<dbReference type="Pfam" id="PF01551">
    <property type="entry name" value="Peptidase_M23"/>
    <property type="match status" value="1"/>
</dbReference>
<dbReference type="InterPro" id="IPR016047">
    <property type="entry name" value="M23ase_b-sheet_dom"/>
</dbReference>